<organism evidence="2 3">
    <name type="scientific">Flavobacterium subsaxonicum WB 4.1-42 = DSM 21790</name>
    <dbReference type="NCBI Taxonomy" id="1121898"/>
    <lineage>
        <taxon>Bacteria</taxon>
        <taxon>Pseudomonadati</taxon>
        <taxon>Bacteroidota</taxon>
        <taxon>Flavobacteriia</taxon>
        <taxon>Flavobacteriales</taxon>
        <taxon>Flavobacteriaceae</taxon>
        <taxon>Flavobacterium</taxon>
    </lineage>
</organism>
<reference evidence="2 3" key="1">
    <citation type="submission" date="2013-09" db="EMBL/GenBank/DDBJ databases">
        <authorList>
            <person name="Zeng Z."/>
            <person name="Chen C."/>
        </authorList>
    </citation>
    <scope>NUCLEOTIDE SEQUENCE [LARGE SCALE GENOMIC DNA]</scope>
    <source>
        <strain evidence="2 3">WB 4.1-42</strain>
    </source>
</reference>
<keyword evidence="3" id="KW-1185">Reference proteome</keyword>
<name>A0A0A2MLP5_9FLAO</name>
<dbReference type="STRING" id="1121898.GCA_000422725_01930"/>
<evidence type="ECO:0000313" key="3">
    <source>
        <dbReference type="Proteomes" id="UP000030111"/>
    </source>
</evidence>
<comment type="caution">
    <text evidence="2">The sequence shown here is derived from an EMBL/GenBank/DDBJ whole genome shotgun (WGS) entry which is preliminary data.</text>
</comment>
<dbReference type="eggNOG" id="ENOG502ZY84">
    <property type="taxonomic scope" value="Bacteria"/>
</dbReference>
<gene>
    <name evidence="2" type="ORF">Q766_07865</name>
</gene>
<sequence length="133" mass="13849">MLSIASFAQTPEQTQTTPTQSPATNTAAQTTATTAPAQAMSTDQAAPAQAMSTDQAAPATAANQDDKAFKKISQAEIAMDVLKPAVAKYEGFSLVEALVAEDGSQYKLVLTKDGKDVAAYFKSNGEFIKEVAA</sequence>
<accession>A0A0A2MLP5</accession>
<feature type="compositionally biased region" description="Polar residues" evidence="1">
    <location>
        <begin position="40"/>
        <end position="55"/>
    </location>
</feature>
<feature type="compositionally biased region" description="Low complexity" evidence="1">
    <location>
        <begin position="8"/>
        <end position="39"/>
    </location>
</feature>
<evidence type="ECO:0000313" key="2">
    <source>
        <dbReference type="EMBL" id="KGO93214.1"/>
    </source>
</evidence>
<dbReference type="EMBL" id="JRLY01000005">
    <property type="protein sequence ID" value="KGO93214.1"/>
    <property type="molecule type" value="Genomic_DNA"/>
</dbReference>
<proteinExistence type="predicted"/>
<dbReference type="AlphaFoldDB" id="A0A0A2MLP5"/>
<evidence type="ECO:0000256" key="1">
    <source>
        <dbReference type="SAM" id="MobiDB-lite"/>
    </source>
</evidence>
<protein>
    <submittedName>
        <fullName evidence="2">Uncharacterized protein</fullName>
    </submittedName>
</protein>
<dbReference type="Proteomes" id="UP000030111">
    <property type="component" value="Unassembled WGS sequence"/>
</dbReference>
<feature type="region of interest" description="Disordered" evidence="1">
    <location>
        <begin position="1"/>
        <end position="65"/>
    </location>
</feature>